<evidence type="ECO:0000313" key="3">
    <source>
        <dbReference type="Proteomes" id="UP000677611"/>
    </source>
</evidence>
<gene>
    <name evidence="2" type="ORF">J4P90_18305</name>
</gene>
<dbReference type="EMBL" id="JAGDQJ010000020">
    <property type="protein sequence ID" value="MBO1627148.1"/>
    <property type="molecule type" value="Genomic_DNA"/>
</dbReference>
<sequence>MNATGEHLISKELRYMRICFVILIIILKFFDRGKVVEVSTNHDSSPVDTLTSNMIQIAENAFAYKKNDPASGDRHTLKIFNYNPETTKMTSIKEFNTVDSSTYDYQLNKAK</sequence>
<feature type="transmembrane region" description="Helical" evidence="1">
    <location>
        <begin position="13"/>
        <end position="30"/>
    </location>
</feature>
<keyword evidence="1" id="KW-1133">Transmembrane helix</keyword>
<keyword evidence="1" id="KW-0472">Membrane</keyword>
<keyword evidence="3" id="KW-1185">Reference proteome</keyword>
<reference evidence="2 3" key="1">
    <citation type="submission" date="2021-03" db="EMBL/GenBank/DDBJ databases">
        <title>Identification of novel Bacillus strains.</title>
        <authorList>
            <person name="Xiao Z."/>
            <person name="Li Y."/>
            <person name="Shen J."/>
        </authorList>
    </citation>
    <scope>NUCLEOTIDE SEQUENCE [LARGE SCALE GENOMIC DNA]</scope>
    <source>
        <strain evidence="2 3">SY8</strain>
    </source>
</reference>
<evidence type="ECO:0000313" key="2">
    <source>
        <dbReference type="EMBL" id="MBO1627148.1"/>
    </source>
</evidence>
<dbReference type="RefSeq" id="WP_208018576.1">
    <property type="nucleotide sequence ID" value="NZ_JAGDQJ010000020.1"/>
</dbReference>
<comment type="caution">
    <text evidence="2">The sequence shown here is derived from an EMBL/GenBank/DDBJ whole genome shotgun (WGS) entry which is preliminary data.</text>
</comment>
<protein>
    <recommendedName>
        <fullName evidence="4">YmzC-like protein</fullName>
    </recommendedName>
</protein>
<accession>A0ABS3P1U9</accession>
<organism evidence="2 3">
    <name type="scientific">Bacillus arachidis</name>
    <dbReference type="NCBI Taxonomy" id="2819290"/>
    <lineage>
        <taxon>Bacteria</taxon>
        <taxon>Bacillati</taxon>
        <taxon>Bacillota</taxon>
        <taxon>Bacilli</taxon>
        <taxon>Bacillales</taxon>
        <taxon>Bacillaceae</taxon>
        <taxon>Bacillus</taxon>
    </lineage>
</organism>
<proteinExistence type="predicted"/>
<evidence type="ECO:0000256" key="1">
    <source>
        <dbReference type="SAM" id="Phobius"/>
    </source>
</evidence>
<name>A0ABS3P1U9_9BACI</name>
<keyword evidence="1" id="KW-0812">Transmembrane</keyword>
<dbReference type="Proteomes" id="UP000677611">
    <property type="component" value="Unassembled WGS sequence"/>
</dbReference>
<evidence type="ECO:0008006" key="4">
    <source>
        <dbReference type="Google" id="ProtNLM"/>
    </source>
</evidence>